<gene>
    <name evidence="1" type="ORF">W822_22465</name>
</gene>
<comment type="caution">
    <text evidence="1">The sequence shown here is derived from an EMBL/GenBank/DDBJ whole genome shotgun (WGS) entry which is preliminary data.</text>
</comment>
<reference evidence="1 2" key="1">
    <citation type="journal article" date="2014" name="Genome Announc.">
        <title>Draft Genome Sequence of Advenella kashmirensis Strain W13003, a Polycyclic Aromatic Hydrocarbon-Degrading Bacterium.</title>
        <authorList>
            <person name="Wang X."/>
            <person name="Jin D."/>
            <person name="Zhou L."/>
            <person name="Wu L."/>
            <person name="An W."/>
            <person name="Zhao L."/>
        </authorList>
    </citation>
    <scope>NUCLEOTIDE SEQUENCE [LARGE SCALE GENOMIC DNA]</scope>
    <source>
        <strain evidence="1 2">W13003</strain>
    </source>
</reference>
<evidence type="ECO:0000313" key="1">
    <source>
        <dbReference type="EMBL" id="ETF00558.1"/>
    </source>
</evidence>
<protein>
    <submittedName>
        <fullName evidence="1">Uncharacterized protein</fullName>
    </submittedName>
</protein>
<dbReference type="EMBL" id="AYXT01000014">
    <property type="protein sequence ID" value="ETF00558.1"/>
    <property type="molecule type" value="Genomic_DNA"/>
</dbReference>
<keyword evidence="2" id="KW-1185">Reference proteome</keyword>
<dbReference type="PATRIC" id="fig|1424334.3.peg.4505"/>
<name>V8QMM6_9BURK</name>
<dbReference type="HOGENOM" id="CLU_2930763_0_0_4"/>
<organism evidence="1 2">
    <name type="scientific">Advenella kashmirensis W13003</name>
    <dbReference type="NCBI Taxonomy" id="1424334"/>
    <lineage>
        <taxon>Bacteria</taxon>
        <taxon>Pseudomonadati</taxon>
        <taxon>Pseudomonadota</taxon>
        <taxon>Betaproteobacteria</taxon>
        <taxon>Burkholderiales</taxon>
        <taxon>Alcaligenaceae</taxon>
    </lineage>
</organism>
<dbReference type="Proteomes" id="UP000018733">
    <property type="component" value="Unassembled WGS sequence"/>
</dbReference>
<dbReference type="STRING" id="1424334.W822_22465"/>
<sequence>MRTLHARLFRESIRFLHTRKGCKNLTLSLFMALGSTSDGCSTTLQILSCSGYGVASSQAE</sequence>
<proteinExistence type="predicted"/>
<evidence type="ECO:0000313" key="2">
    <source>
        <dbReference type="Proteomes" id="UP000018733"/>
    </source>
</evidence>
<accession>V8QMM6</accession>
<dbReference type="AlphaFoldDB" id="V8QMM6"/>